<dbReference type="EMBL" id="VNKQ01000014">
    <property type="protein sequence ID" value="KAG0646903.1"/>
    <property type="molecule type" value="Genomic_DNA"/>
</dbReference>
<evidence type="ECO:0000313" key="3">
    <source>
        <dbReference type="Proteomes" id="UP000785200"/>
    </source>
</evidence>
<accession>A0A9P7AUJ8</accession>
<organism evidence="2 3">
    <name type="scientific">Hyphodiscus hymeniophilus</name>
    <dbReference type="NCBI Taxonomy" id="353542"/>
    <lineage>
        <taxon>Eukaryota</taxon>
        <taxon>Fungi</taxon>
        <taxon>Dikarya</taxon>
        <taxon>Ascomycota</taxon>
        <taxon>Pezizomycotina</taxon>
        <taxon>Leotiomycetes</taxon>
        <taxon>Helotiales</taxon>
        <taxon>Hyphodiscaceae</taxon>
        <taxon>Hyphodiscus</taxon>
    </lineage>
</organism>
<protein>
    <recommendedName>
        <fullName evidence="1">F-box domain-containing protein</fullName>
    </recommendedName>
</protein>
<reference evidence="2" key="1">
    <citation type="submission" date="2019-07" db="EMBL/GenBank/DDBJ databases">
        <title>Hyphodiscus hymeniophilus genome sequencing and assembly.</title>
        <authorList>
            <person name="Kramer G."/>
            <person name="Nodwell J."/>
        </authorList>
    </citation>
    <scope>NUCLEOTIDE SEQUENCE</scope>
    <source>
        <strain evidence="2">ATCC 34498</strain>
    </source>
</reference>
<evidence type="ECO:0000313" key="2">
    <source>
        <dbReference type="EMBL" id="KAG0646903.1"/>
    </source>
</evidence>
<dbReference type="Proteomes" id="UP000785200">
    <property type="component" value="Unassembled WGS sequence"/>
</dbReference>
<dbReference type="CDD" id="cd09917">
    <property type="entry name" value="F-box_SF"/>
    <property type="match status" value="1"/>
</dbReference>
<dbReference type="InterPro" id="IPR036047">
    <property type="entry name" value="F-box-like_dom_sf"/>
</dbReference>
<dbReference type="InterPro" id="IPR001810">
    <property type="entry name" value="F-box_dom"/>
</dbReference>
<sequence>MAHRTNADGSVSLLSMPVEVLLQITSNLTTSELGYLRCTCKQIETTLFPSFSREFFTRRKFMFTEFSLQALIDISKSRLSSCLSHVMFSLHRPTAFRLYNAHQVRKIDEDAKSNRFIDECVGEMTLVNTDQDVEMLVEAFGNLSNLETVGLRDFDSHSRHRDAPNDAWRSYGARTFELNTGTALGVPEQRRPPFYTGDSTLSCEATHLSRVFINILRAVGKAQSRLPRFEVILRKNSLYDHAFHLPKYLEPTVDPVLAGLRTLFLDLNTAFDSYGVDVNGVPTECSSYFLRRFFSKLHELEHLRLNFRDYTTTNDILTWLSQPVTAVPSSPPSGIPFPRSPPPVDLIKLQRLDIGMTAIDSGVLLALIRKYGVTLRTISFHKISLLEPPLIAPEDRSNLWAKFFGQLSKLDLKISAINLQFLSQGPNEMPTARHVTFMDTSHSSIRNWAGPDMQSGLRDYITYTSVVGLNGKESSSDSSESNPDSKC</sequence>
<evidence type="ECO:0000259" key="1">
    <source>
        <dbReference type="PROSITE" id="PS50181"/>
    </source>
</evidence>
<dbReference type="PROSITE" id="PS50181">
    <property type="entry name" value="FBOX"/>
    <property type="match status" value="1"/>
</dbReference>
<proteinExistence type="predicted"/>
<dbReference type="OrthoDB" id="5279008at2759"/>
<gene>
    <name evidence="2" type="ORF">D0Z07_6123</name>
</gene>
<dbReference type="AlphaFoldDB" id="A0A9P7AUJ8"/>
<name>A0A9P7AUJ8_9HELO</name>
<feature type="domain" description="F-box" evidence="1">
    <location>
        <begin position="10"/>
        <end position="59"/>
    </location>
</feature>
<keyword evidence="3" id="KW-1185">Reference proteome</keyword>
<comment type="caution">
    <text evidence="2">The sequence shown here is derived from an EMBL/GenBank/DDBJ whole genome shotgun (WGS) entry which is preliminary data.</text>
</comment>
<dbReference type="SUPFAM" id="SSF81383">
    <property type="entry name" value="F-box domain"/>
    <property type="match status" value="1"/>
</dbReference>